<gene>
    <name evidence="6" type="ORF">MSIBF_A3040001</name>
</gene>
<dbReference type="PANTHER" id="PTHR22990:SF15">
    <property type="entry name" value="F-BOX ONLY PROTEIN 10"/>
    <property type="match status" value="1"/>
</dbReference>
<dbReference type="InterPro" id="IPR007742">
    <property type="entry name" value="NosD_dom"/>
</dbReference>
<dbReference type="AlphaFoldDB" id="A0A098EAF9"/>
<dbReference type="InterPro" id="IPR006626">
    <property type="entry name" value="PbH1"/>
</dbReference>
<dbReference type="InterPro" id="IPR022441">
    <property type="entry name" value="Para_beta_helix_rpt-2"/>
</dbReference>
<dbReference type="SMART" id="SM00710">
    <property type="entry name" value="PbH1"/>
    <property type="match status" value="15"/>
</dbReference>
<organism evidence="6">
    <name type="scientific">groundwater metagenome</name>
    <dbReference type="NCBI Taxonomy" id="717931"/>
    <lineage>
        <taxon>unclassified sequences</taxon>
        <taxon>metagenomes</taxon>
        <taxon>ecological metagenomes</taxon>
    </lineage>
</organism>
<evidence type="ECO:0000256" key="1">
    <source>
        <dbReference type="ARBA" id="ARBA00004906"/>
    </source>
</evidence>
<evidence type="ECO:0000259" key="4">
    <source>
        <dbReference type="Pfam" id="PF05048"/>
    </source>
</evidence>
<dbReference type="InterPro" id="IPR051550">
    <property type="entry name" value="SCF-Subunits/Alg-Epimerases"/>
</dbReference>
<feature type="domain" description="Right handed beta helix" evidence="5">
    <location>
        <begin position="436"/>
        <end position="553"/>
    </location>
</feature>
<name>A0A098EAF9_9ZZZZ</name>
<protein>
    <submittedName>
        <fullName evidence="6">Putative cell surface protein</fullName>
    </submittedName>
</protein>
<feature type="domain" description="Right handed beta helix" evidence="5">
    <location>
        <begin position="110"/>
        <end position="244"/>
    </location>
</feature>
<dbReference type="EMBL" id="CCXY01000229">
    <property type="protein sequence ID" value="CEG12987.1"/>
    <property type="molecule type" value="Genomic_DNA"/>
</dbReference>
<keyword evidence="3" id="KW-0833">Ubl conjugation pathway</keyword>
<evidence type="ECO:0000259" key="5">
    <source>
        <dbReference type="Pfam" id="PF13229"/>
    </source>
</evidence>
<evidence type="ECO:0000256" key="2">
    <source>
        <dbReference type="ARBA" id="ARBA00022737"/>
    </source>
</evidence>
<dbReference type="SUPFAM" id="SSF51126">
    <property type="entry name" value="Pectin lyase-like"/>
    <property type="match status" value="4"/>
</dbReference>
<accession>A0A098EAF9</accession>
<sequence>MVSENLKKGKEYFGNLKNICVLSLVVVGIVLMLSGSVNAYSGGGGTCYCGNANTTLGGSATDACVDCSAALNDNTNCANQVNYVGTVPINNRIGNCINNPLNFNNKIFDCQGNTIDGDDSGHDCGIYLLIKANNSIKNCIITGFYFGISLYYSSNNTLTNNTANNNKKGISLYYSPNNTLTNNTANNNKEGIYLYYSSNSIMKNNTMKNNTYNFGINGEGISYFYQDIDKSNLVDNKPIYYWTNEKNAPNSCKNAVISELNNTGFVALVSCYNITVKNLNLTKNYDGILLVNTTNSKILNNTANSNSYGIYLYSSPNNTLTNNTASNNSYGINFGYGSNNNTMIANNMCYNSGYDVYNVGNSNSTTGDNNTCVASYNYNDTNSNGCKHVCSIDSCNCSSCRECSYKLSHPSCSQVNLTANISTSQENCINDPLNFNNKIFDCQGHVIAAGICEGQGYGEDCYKGNGIYLSNKQNNTIRNCIITNFSYGISLYSSSNNTLANNTANSNKWGGIFLYSSSNNTLTNNIVKENNMFDIDIGTDSDAHCNNLIENNTGSGDKPIKYFNYSVNLQNEILSELILCNAHNSNINNVTIAGSSTLKNNGLIIYRTENSNFTDINSSDNFLGISLAFSSNNILTNDTVNNNYIGIYLEFSSNNNILTNNTVNNNTQRGIYLDYSSNNTITNNTASNNWNGIYLYSNSNFNRILNNEILNNNETGITISNCNPWGDCDIYWGNSNNTIEGNEISNNKIGIFSQQSSLTINNNTVCGNTNLDFYSSNWLSSYGYNNACSNPDGWNDTGTENGCKNECAKCKEPKDIFDAVEMLEYLSGDKESNPQYCDLNNDTTVNLLDVLALIDKIVIQN</sequence>
<keyword evidence="2" id="KW-0677">Repeat</keyword>
<comment type="pathway">
    <text evidence="1">Protein modification; protein ubiquitination.</text>
</comment>
<dbReference type="Pfam" id="PF13229">
    <property type="entry name" value="Beta_helix"/>
    <property type="match status" value="3"/>
</dbReference>
<dbReference type="InterPro" id="IPR012334">
    <property type="entry name" value="Pectin_lyas_fold"/>
</dbReference>
<proteinExistence type="predicted"/>
<dbReference type="PANTHER" id="PTHR22990">
    <property type="entry name" value="F-BOX ONLY PROTEIN"/>
    <property type="match status" value="1"/>
</dbReference>
<evidence type="ECO:0000256" key="3">
    <source>
        <dbReference type="ARBA" id="ARBA00022786"/>
    </source>
</evidence>
<dbReference type="Gene3D" id="2.160.20.10">
    <property type="entry name" value="Single-stranded right-handed beta-helix, Pectin lyase-like"/>
    <property type="match status" value="4"/>
</dbReference>
<evidence type="ECO:0000313" key="6">
    <source>
        <dbReference type="EMBL" id="CEG12987.1"/>
    </source>
</evidence>
<dbReference type="InterPro" id="IPR039448">
    <property type="entry name" value="Beta_helix"/>
</dbReference>
<dbReference type="NCBIfam" id="TIGR03804">
    <property type="entry name" value="para_beta_helix"/>
    <property type="match status" value="9"/>
</dbReference>
<dbReference type="Pfam" id="PF05048">
    <property type="entry name" value="NosD"/>
    <property type="match status" value="1"/>
</dbReference>
<dbReference type="InterPro" id="IPR011050">
    <property type="entry name" value="Pectin_lyase_fold/virulence"/>
</dbReference>
<feature type="domain" description="Right handed beta helix" evidence="5">
    <location>
        <begin position="254"/>
        <end position="371"/>
    </location>
</feature>
<feature type="domain" description="Periplasmic copper-binding protein NosD beta helix" evidence="4">
    <location>
        <begin position="586"/>
        <end position="722"/>
    </location>
</feature>
<reference evidence="6" key="1">
    <citation type="submission" date="2014-09" db="EMBL/GenBank/DDBJ databases">
        <authorList>
            <person name="Probst J Alexander"/>
        </authorList>
    </citation>
    <scope>NUCLEOTIDE SEQUENCE</scope>
</reference>